<sequence>MDKPKQGIDQMVDRVIDNPAYDMFGGYHIFLRRVTIPILLILIFMIVYDFLLGYLSGDLTLILSALITGLSVGPILGLERYFAEHRQRK</sequence>
<dbReference type="AlphaFoldDB" id="A0A075G5H2"/>
<keyword evidence="1" id="KW-1133">Transmembrane helix</keyword>
<protein>
    <submittedName>
        <fullName evidence="2">Uncharacterized protein</fullName>
    </submittedName>
</protein>
<name>A0A075G5H2_9EURY</name>
<evidence type="ECO:0000313" key="2">
    <source>
        <dbReference type="EMBL" id="AIE97136.1"/>
    </source>
</evidence>
<reference evidence="2" key="1">
    <citation type="journal article" date="2014" name="Genome Biol. Evol.">
        <title>Pangenome evidence for extensive interdomain horizontal transfer affecting lineage core and shell genes in uncultured planktonic thaumarchaeota and euryarchaeota.</title>
        <authorList>
            <person name="Deschamps P."/>
            <person name="Zivanovic Y."/>
            <person name="Moreira D."/>
            <person name="Rodriguez-Valera F."/>
            <person name="Lopez-Garcia P."/>
        </authorList>
    </citation>
    <scope>NUCLEOTIDE SEQUENCE</scope>
</reference>
<keyword evidence="1" id="KW-0472">Membrane</keyword>
<proteinExistence type="predicted"/>
<keyword evidence="1" id="KW-0812">Transmembrane</keyword>
<dbReference type="EMBL" id="KF900499">
    <property type="protein sequence ID" value="AIE97136.1"/>
    <property type="molecule type" value="Genomic_DNA"/>
</dbReference>
<organism evidence="2">
    <name type="scientific">uncultured marine group II/III euryarchaeote AD1000_92_A11</name>
    <dbReference type="NCBI Taxonomy" id="1457826"/>
    <lineage>
        <taxon>Archaea</taxon>
        <taxon>Methanobacteriati</taxon>
        <taxon>Methanobacteriota</taxon>
        <taxon>environmental samples</taxon>
    </lineage>
</organism>
<feature type="transmembrane region" description="Helical" evidence="1">
    <location>
        <begin position="61"/>
        <end position="83"/>
    </location>
</feature>
<evidence type="ECO:0000256" key="1">
    <source>
        <dbReference type="SAM" id="Phobius"/>
    </source>
</evidence>
<accession>A0A075G5H2</accession>
<feature type="transmembrane region" description="Helical" evidence="1">
    <location>
        <begin position="34"/>
        <end position="55"/>
    </location>
</feature>